<comment type="similarity">
    <text evidence="1">Belongs to the SNF2/RAD54 helicase family.</text>
</comment>
<evidence type="ECO:0000259" key="13">
    <source>
        <dbReference type="PROSITE" id="PS51194"/>
    </source>
</evidence>
<dbReference type="InterPro" id="IPR038718">
    <property type="entry name" value="SNF2-like_sf"/>
</dbReference>
<feature type="region of interest" description="Disordered" evidence="10">
    <location>
        <begin position="687"/>
        <end position="774"/>
    </location>
</feature>
<evidence type="ECO:0000259" key="12">
    <source>
        <dbReference type="PROSITE" id="PS51192"/>
    </source>
</evidence>
<evidence type="ECO:0000256" key="3">
    <source>
        <dbReference type="ARBA" id="ARBA00022741"/>
    </source>
</evidence>
<dbReference type="Pfam" id="PF00176">
    <property type="entry name" value="SNF2-rel_dom"/>
    <property type="match status" value="1"/>
</dbReference>
<organism>
    <name type="scientific">Serpula lacrymans var. lacrymans (strain S7.9)</name>
    <name type="common">Dry rot fungus</name>
    <dbReference type="NCBI Taxonomy" id="578457"/>
    <lineage>
        <taxon>Eukaryota</taxon>
        <taxon>Fungi</taxon>
        <taxon>Dikarya</taxon>
        <taxon>Basidiomycota</taxon>
        <taxon>Agaricomycotina</taxon>
        <taxon>Agaricomycetes</taxon>
        <taxon>Agaricomycetidae</taxon>
        <taxon>Boletales</taxon>
        <taxon>Coniophorineae</taxon>
        <taxon>Serpulaceae</taxon>
        <taxon>Serpula</taxon>
    </lineage>
</organism>
<dbReference type="SMART" id="SM00487">
    <property type="entry name" value="DEXDc"/>
    <property type="match status" value="1"/>
</dbReference>
<dbReference type="Gene3D" id="3.30.40.10">
    <property type="entry name" value="Zinc/RING finger domain, C3HC4 (zinc finger)"/>
    <property type="match status" value="1"/>
</dbReference>
<evidence type="ECO:0000256" key="6">
    <source>
        <dbReference type="ARBA" id="ARBA00022806"/>
    </source>
</evidence>
<keyword evidence="5" id="KW-0378">Hydrolase</keyword>
<dbReference type="GeneID" id="18814407"/>
<dbReference type="InterPro" id="IPR049730">
    <property type="entry name" value="SNF2/RAD54-like_C"/>
</dbReference>
<keyword evidence="6" id="KW-0347">Helicase</keyword>
<dbReference type="InterPro" id="IPR018957">
    <property type="entry name" value="Znf_C3HC4_RING-type"/>
</dbReference>
<evidence type="ECO:0000256" key="5">
    <source>
        <dbReference type="ARBA" id="ARBA00022801"/>
    </source>
</evidence>
<evidence type="ECO:0000256" key="7">
    <source>
        <dbReference type="ARBA" id="ARBA00022833"/>
    </source>
</evidence>
<feature type="domain" description="RING-type" evidence="11">
    <location>
        <begin position="593"/>
        <end position="663"/>
    </location>
</feature>
<dbReference type="GO" id="GO:0005524">
    <property type="term" value="F:ATP binding"/>
    <property type="evidence" value="ECO:0007669"/>
    <property type="project" value="UniProtKB-KW"/>
</dbReference>
<dbReference type="InterPro" id="IPR001650">
    <property type="entry name" value="Helicase_C-like"/>
</dbReference>
<dbReference type="SMART" id="SM00184">
    <property type="entry name" value="RING"/>
    <property type="match status" value="1"/>
</dbReference>
<feature type="domain" description="Helicase C-terminal" evidence="13">
    <location>
        <begin position="871"/>
        <end position="1027"/>
    </location>
</feature>
<dbReference type="EMBL" id="GL945430">
    <property type="protein sequence ID" value="EGO28634.1"/>
    <property type="molecule type" value="Genomic_DNA"/>
</dbReference>
<dbReference type="GO" id="GO:0005737">
    <property type="term" value="C:cytoplasm"/>
    <property type="evidence" value="ECO:0007669"/>
    <property type="project" value="TreeGrafter"/>
</dbReference>
<evidence type="ECO:0000256" key="4">
    <source>
        <dbReference type="ARBA" id="ARBA00022771"/>
    </source>
</evidence>
<dbReference type="HOGENOM" id="CLU_000315_2_8_1"/>
<dbReference type="Gene3D" id="3.40.50.300">
    <property type="entry name" value="P-loop containing nucleotide triphosphate hydrolases"/>
    <property type="match status" value="2"/>
</dbReference>
<dbReference type="InterPro" id="IPR001841">
    <property type="entry name" value="Znf_RING"/>
</dbReference>
<dbReference type="Pfam" id="PF00097">
    <property type="entry name" value="zf-C3HC4"/>
    <property type="match status" value="1"/>
</dbReference>
<keyword evidence="8" id="KW-0067">ATP-binding</keyword>
<accession>F8NLT4</accession>
<dbReference type="AlphaFoldDB" id="F8NLT4"/>
<name>F8NLT4_SERL9</name>
<keyword evidence="7" id="KW-0862">Zinc</keyword>
<dbReference type="OrthoDB" id="423559at2759"/>
<feature type="compositionally biased region" description="Basic residues" evidence="10">
    <location>
        <begin position="691"/>
        <end position="700"/>
    </location>
</feature>
<evidence type="ECO:0000259" key="11">
    <source>
        <dbReference type="PROSITE" id="PS50089"/>
    </source>
</evidence>
<dbReference type="Pfam" id="PF00271">
    <property type="entry name" value="Helicase_C"/>
    <property type="match status" value="1"/>
</dbReference>
<dbReference type="PROSITE" id="PS51192">
    <property type="entry name" value="HELICASE_ATP_BIND_1"/>
    <property type="match status" value="1"/>
</dbReference>
<feature type="domain" description="Helicase ATP-binding" evidence="12">
    <location>
        <begin position="232"/>
        <end position="413"/>
    </location>
</feature>
<evidence type="ECO:0000256" key="8">
    <source>
        <dbReference type="ARBA" id="ARBA00022840"/>
    </source>
</evidence>
<dbReference type="CDD" id="cd18008">
    <property type="entry name" value="DEXDc_SHPRH-like"/>
    <property type="match status" value="1"/>
</dbReference>
<dbReference type="PROSITE" id="PS00518">
    <property type="entry name" value="ZF_RING_1"/>
    <property type="match status" value="1"/>
</dbReference>
<dbReference type="CDD" id="cd18793">
    <property type="entry name" value="SF2_C_SNF"/>
    <property type="match status" value="1"/>
</dbReference>
<dbReference type="PROSITE" id="PS50089">
    <property type="entry name" value="ZF_RING_2"/>
    <property type="match status" value="1"/>
</dbReference>
<protein>
    <submittedName>
        <fullName evidence="14">Uncharacterized protein</fullName>
    </submittedName>
</protein>
<dbReference type="GO" id="GO:0005634">
    <property type="term" value="C:nucleus"/>
    <property type="evidence" value="ECO:0007669"/>
    <property type="project" value="TreeGrafter"/>
</dbReference>
<keyword evidence="4 9" id="KW-0863">Zinc-finger</keyword>
<dbReference type="SUPFAM" id="SSF57850">
    <property type="entry name" value="RING/U-box"/>
    <property type="match status" value="1"/>
</dbReference>
<dbReference type="InterPro" id="IPR014001">
    <property type="entry name" value="Helicase_ATP-bd"/>
</dbReference>
<dbReference type="PANTHER" id="PTHR45626:SF16">
    <property type="entry name" value="ATP-DEPENDENT HELICASE ULS1"/>
    <property type="match status" value="1"/>
</dbReference>
<feature type="region of interest" description="Disordered" evidence="10">
    <location>
        <begin position="801"/>
        <end position="848"/>
    </location>
</feature>
<gene>
    <name evidence="14" type="ORF">SERLADRAFT_434548</name>
</gene>
<feature type="compositionally biased region" description="Basic and acidic residues" evidence="10">
    <location>
        <begin position="831"/>
        <end position="843"/>
    </location>
</feature>
<reference evidence="14" key="1">
    <citation type="submission" date="2011-04" db="EMBL/GenBank/DDBJ databases">
        <title>Evolution of plant cell wall degrading machinery underlies the functional diversity of forest fungi.</title>
        <authorList>
            <consortium name="US DOE Joint Genome Institute (JGI-PGF)"/>
            <person name="Eastwood D.C."/>
            <person name="Floudas D."/>
            <person name="Binder M."/>
            <person name="Majcherczyk A."/>
            <person name="Schneider P."/>
            <person name="Aerts A."/>
            <person name="Asiegbu F.O."/>
            <person name="Baker S.E."/>
            <person name="Barry K."/>
            <person name="Bendiksby M."/>
            <person name="Blumentritt M."/>
            <person name="Coutinho P.M."/>
            <person name="Cullen D."/>
            <person name="Cullen D."/>
            <person name="Gathman A."/>
            <person name="Goodell B."/>
            <person name="Henrissat B."/>
            <person name="Ihrmark K."/>
            <person name="Kauserud H."/>
            <person name="Kohler A."/>
            <person name="LaButti K."/>
            <person name="Lapidus A."/>
            <person name="Lavin J.L."/>
            <person name="Lee Y.-H."/>
            <person name="Lindquist E."/>
            <person name="Lilly W."/>
            <person name="Lucas S."/>
            <person name="Morin E."/>
            <person name="Murat C."/>
            <person name="Oguiza J.A."/>
            <person name="Park J."/>
            <person name="Pisabarro A.G."/>
            <person name="Riley R."/>
            <person name="Rosling A."/>
            <person name="Salamov A."/>
            <person name="Schmidt O."/>
            <person name="Schmutz J."/>
            <person name="Skrede I."/>
            <person name="Stenlid J."/>
            <person name="Wiebenga A."/>
            <person name="Xie X."/>
            <person name="Kues U."/>
            <person name="Hibbett D.S."/>
            <person name="Hoffmeister D."/>
            <person name="Hogberg N."/>
            <person name="Martin F."/>
            <person name="Grigoriev I.V."/>
            <person name="Watkinson S.C."/>
        </authorList>
    </citation>
    <scope>NUCLEOTIDE SEQUENCE</scope>
    <source>
        <strain evidence="14">S7.9</strain>
    </source>
</reference>
<evidence type="ECO:0000256" key="2">
    <source>
        <dbReference type="ARBA" id="ARBA00022723"/>
    </source>
</evidence>
<dbReference type="InterPro" id="IPR013083">
    <property type="entry name" value="Znf_RING/FYVE/PHD"/>
</dbReference>
<evidence type="ECO:0000313" key="14">
    <source>
        <dbReference type="EMBL" id="EGO28634.1"/>
    </source>
</evidence>
<evidence type="ECO:0000256" key="9">
    <source>
        <dbReference type="PROSITE-ProRule" id="PRU00175"/>
    </source>
</evidence>
<dbReference type="RefSeq" id="XP_007314833.1">
    <property type="nucleotide sequence ID" value="XM_007314771.1"/>
</dbReference>
<dbReference type="GO" id="GO:0004386">
    <property type="term" value="F:helicase activity"/>
    <property type="evidence" value="ECO:0007669"/>
    <property type="project" value="UniProtKB-KW"/>
</dbReference>
<proteinExistence type="inferred from homology"/>
<dbReference type="GO" id="GO:0008270">
    <property type="term" value="F:zinc ion binding"/>
    <property type="evidence" value="ECO:0007669"/>
    <property type="project" value="UniProtKB-KW"/>
</dbReference>
<feature type="compositionally biased region" description="Acidic residues" evidence="10">
    <location>
        <begin position="729"/>
        <end position="739"/>
    </location>
</feature>
<keyword evidence="2" id="KW-0479">Metal-binding</keyword>
<dbReference type="GO" id="GO:0016787">
    <property type="term" value="F:hydrolase activity"/>
    <property type="evidence" value="ECO:0007669"/>
    <property type="project" value="UniProtKB-KW"/>
</dbReference>
<dbReference type="Gene3D" id="3.40.50.10810">
    <property type="entry name" value="Tandem AAA-ATPase domain"/>
    <property type="match status" value="1"/>
</dbReference>
<dbReference type="PANTHER" id="PTHR45626">
    <property type="entry name" value="TRANSCRIPTION TERMINATION FACTOR 2-RELATED"/>
    <property type="match status" value="1"/>
</dbReference>
<keyword evidence="3" id="KW-0547">Nucleotide-binding</keyword>
<dbReference type="GO" id="GO:0008094">
    <property type="term" value="F:ATP-dependent activity, acting on DNA"/>
    <property type="evidence" value="ECO:0007669"/>
    <property type="project" value="TreeGrafter"/>
</dbReference>
<dbReference type="GO" id="GO:0000724">
    <property type="term" value="P:double-strand break repair via homologous recombination"/>
    <property type="evidence" value="ECO:0007669"/>
    <property type="project" value="TreeGrafter"/>
</dbReference>
<feature type="region of interest" description="Disordered" evidence="10">
    <location>
        <begin position="117"/>
        <end position="140"/>
    </location>
</feature>
<dbReference type="PROSITE" id="PS51194">
    <property type="entry name" value="HELICASE_CTER"/>
    <property type="match status" value="1"/>
</dbReference>
<sequence length="1041" mass="116069">MTLDANLKVREQNAADFQKAKPAKASLPCARPSYSNRDNVTKDIIMAGPSASGTKKPSRLLAALDDSGLFGLTPNVGIPSAQATPAQLAPQKRKWVESPQLTDINAIRHESLNVAIHGPESPLNKSSQPGVAPRPSSPQRSFVSNALTVMGSGSQLRYDDEAPVLSIDRGGTDQEQRMADFVTKSIDNLSHGRTVQDAMENLNLRDQKDLIPGLEIRLLPHQLIGVSWMVDQELHSPHKGGILADEMGLGKTVQMIATMAMNLPEEHSAARSTLIVVPAALLLQWKEEIETKTNSIFTVHVHHGRDKLKNVEAVRSKDVVITTYQTLNQDFIAPPDVDSGDEQQWLAKHGGTLARVKWYRVILDEAQFIRNRSTSCSQSVAMLRSTYRWMLTGTPVTNTLADIYGLIRFGRFRPWNDWNDFNVYIAKMQRDDPPLAAFRAQEILKPLLLRRTKNSEIEGKPILQLPPKDIELVTLEFSKDEREVYDSFEKKSKIQVNRFIKARTLLKNHAFVLVLILRLRQLCCHPQLILSQTEDYSDPTLLVSDDKEKEIGRAIKTMGWPWVTDIKKRFLTRALANDMMMFSDEADEPEATCPVCKDLYMHNTGRILACGHELCFDCIMDLKNAPIAHDGQFGHGNEKENLKLEKEYELAVAKGFRPCPTCKKMNDFSPNKVFISSAFEPDEEALEKAANAKRRKRRMPAKTEDNDDESDIESKPVIRSPKRFRGDTPEGESSDDDLPDFSQMFASDTSNTKKTKSKAAAKKVGSSSSKQLKPINDDDVIDLTMDDISTKDLTESSDVEISAITSSPAASSSPSSPTKPRRGKKGGKQVNESRKKGNGKHNEASNGMSDALIATWKKGDDDLEPSTKMMALIRLLQEWDVSGDKTICFSQWTSMIDLVEILLSRYGIQNLRYDGGMDRTARDRALSAFKQQDGPKVILISTKCGGVGLNLVAANRIINLDLSWNYASESQAYDRVHRLGQEKDVFVKRLVVKDTIEERMLKLQDVKVGLADAALGEGTGIKLHKMSVREIKALFGMTSSK</sequence>
<dbReference type="Proteomes" id="UP000008064">
    <property type="component" value="Unassembled WGS sequence"/>
</dbReference>
<evidence type="ECO:0000256" key="1">
    <source>
        <dbReference type="ARBA" id="ARBA00007025"/>
    </source>
</evidence>
<dbReference type="InterPro" id="IPR050628">
    <property type="entry name" value="SNF2_RAD54_helicase_TF"/>
</dbReference>
<dbReference type="InterPro" id="IPR000330">
    <property type="entry name" value="SNF2_N"/>
</dbReference>
<dbReference type="SUPFAM" id="SSF52540">
    <property type="entry name" value="P-loop containing nucleoside triphosphate hydrolases"/>
    <property type="match status" value="2"/>
</dbReference>
<dbReference type="InterPro" id="IPR027417">
    <property type="entry name" value="P-loop_NTPase"/>
</dbReference>
<feature type="compositionally biased region" description="Low complexity" evidence="10">
    <location>
        <begin position="801"/>
        <end position="818"/>
    </location>
</feature>
<dbReference type="KEGG" id="sla:SERLADRAFT_434548"/>
<dbReference type="SMART" id="SM00490">
    <property type="entry name" value="HELICc"/>
    <property type="match status" value="1"/>
</dbReference>
<dbReference type="InterPro" id="IPR017907">
    <property type="entry name" value="Znf_RING_CS"/>
</dbReference>
<evidence type="ECO:0000256" key="10">
    <source>
        <dbReference type="SAM" id="MobiDB-lite"/>
    </source>
</evidence>